<protein>
    <submittedName>
        <fullName evidence="11">O10A7 protein</fullName>
    </submittedName>
</protein>
<dbReference type="Gene3D" id="1.20.1070.10">
    <property type="entry name" value="Rhodopsin 7-helix transmembrane proteins"/>
    <property type="match status" value="1"/>
</dbReference>
<keyword evidence="3" id="KW-0716">Sensory transduction</keyword>
<keyword evidence="5 8" id="KW-1133">Transmembrane helix</keyword>
<dbReference type="AlphaFoldDB" id="A0A851NWG6"/>
<keyword evidence="7" id="KW-0807">Transducer</keyword>
<evidence type="ECO:0000313" key="12">
    <source>
        <dbReference type="Proteomes" id="UP000613066"/>
    </source>
</evidence>
<comment type="caution">
    <text evidence="11">The sequence shown here is derived from an EMBL/GenBank/DDBJ whole genome shotgun (WGS) entry which is preliminary data.</text>
</comment>
<keyword evidence="12" id="KW-1185">Reference proteome</keyword>
<evidence type="ECO:0000256" key="5">
    <source>
        <dbReference type="ARBA" id="ARBA00022989"/>
    </source>
</evidence>
<feature type="signal peptide" evidence="9">
    <location>
        <begin position="1"/>
        <end position="17"/>
    </location>
</feature>
<dbReference type="PANTHER" id="PTHR26453">
    <property type="entry name" value="OLFACTORY RECEPTOR"/>
    <property type="match status" value="1"/>
</dbReference>
<reference evidence="11" key="1">
    <citation type="submission" date="2019-09" db="EMBL/GenBank/DDBJ databases">
        <title>Bird 10,000 Genomes (B10K) Project - Family phase.</title>
        <authorList>
            <person name="Zhang G."/>
        </authorList>
    </citation>
    <scope>NUCLEOTIDE SEQUENCE</scope>
    <source>
        <strain evidence="11">B10K-DU-001-08</strain>
        <tissue evidence="11">Muscle</tissue>
    </source>
</reference>
<proteinExistence type="predicted"/>
<dbReference type="InterPro" id="IPR000725">
    <property type="entry name" value="Olfact_rcpt"/>
</dbReference>
<evidence type="ECO:0000259" key="10">
    <source>
        <dbReference type="PROSITE" id="PS50262"/>
    </source>
</evidence>
<feature type="domain" description="G-protein coupled receptors family 1 profile" evidence="10">
    <location>
        <begin position="1"/>
        <end position="80"/>
    </location>
</feature>
<organism evidence="11 12">
    <name type="scientific">Penelope pileata</name>
    <dbReference type="NCBI Taxonomy" id="1118817"/>
    <lineage>
        <taxon>Eukaryota</taxon>
        <taxon>Metazoa</taxon>
        <taxon>Chordata</taxon>
        <taxon>Craniata</taxon>
        <taxon>Vertebrata</taxon>
        <taxon>Euteleostomi</taxon>
        <taxon>Archelosauria</taxon>
        <taxon>Archosauria</taxon>
        <taxon>Dinosauria</taxon>
        <taxon>Saurischia</taxon>
        <taxon>Theropoda</taxon>
        <taxon>Coelurosauria</taxon>
        <taxon>Aves</taxon>
        <taxon>Neognathae</taxon>
        <taxon>Galloanserae</taxon>
        <taxon>Galliformes</taxon>
        <taxon>Cracidae</taxon>
        <taxon>Penelope</taxon>
    </lineage>
</organism>
<keyword evidence="2" id="KW-1003">Cell membrane</keyword>
<dbReference type="GO" id="GO:0007186">
    <property type="term" value="P:G protein-coupled receptor signaling pathway"/>
    <property type="evidence" value="ECO:0007669"/>
    <property type="project" value="InterPro"/>
</dbReference>
<evidence type="ECO:0000256" key="7">
    <source>
        <dbReference type="ARBA" id="ARBA00023224"/>
    </source>
</evidence>
<sequence length="88" mass="9734">FSLIITSYLLIIHAVLQIPSAMGQRQALSACAAHLLVVTLFYSTTGIIHLRPKSSLSPSMKKIVSLSYTVVTLMVNPFIYSLRNQKVK</sequence>
<feature type="non-terminal residue" evidence="11">
    <location>
        <position position="1"/>
    </location>
</feature>
<accession>A0A851NWG6</accession>
<dbReference type="Proteomes" id="UP000613066">
    <property type="component" value="Unassembled WGS sequence"/>
</dbReference>
<name>A0A851NWG6_9GALL</name>
<dbReference type="PROSITE" id="PS50262">
    <property type="entry name" value="G_PROTEIN_RECEP_F1_2"/>
    <property type="match status" value="1"/>
</dbReference>
<keyword evidence="4 8" id="KW-0812">Transmembrane</keyword>
<dbReference type="GO" id="GO:0005886">
    <property type="term" value="C:plasma membrane"/>
    <property type="evidence" value="ECO:0007669"/>
    <property type="project" value="UniProtKB-SubCell"/>
</dbReference>
<feature type="chain" id="PRO_5032450045" evidence="9">
    <location>
        <begin position="18"/>
        <end position="88"/>
    </location>
</feature>
<dbReference type="OrthoDB" id="9011197at2759"/>
<gene>
    <name evidence="11" type="primary">Or10a7</name>
    <name evidence="11" type="ORF">PENPIL_R12573</name>
</gene>
<feature type="transmembrane region" description="Helical" evidence="8">
    <location>
        <begin position="63"/>
        <end position="82"/>
    </location>
</feature>
<dbReference type="InterPro" id="IPR017452">
    <property type="entry name" value="GPCR_Rhodpsn_7TM"/>
</dbReference>
<dbReference type="SUPFAM" id="SSF81321">
    <property type="entry name" value="Family A G protein-coupled receptor-like"/>
    <property type="match status" value="1"/>
</dbReference>
<evidence type="ECO:0000313" key="11">
    <source>
        <dbReference type="EMBL" id="NXC44370.1"/>
    </source>
</evidence>
<evidence type="ECO:0000256" key="8">
    <source>
        <dbReference type="SAM" id="Phobius"/>
    </source>
</evidence>
<comment type="subcellular location">
    <subcellularLocation>
        <location evidence="1">Cell membrane</location>
        <topology evidence="1">Multi-pass membrane protein</topology>
    </subcellularLocation>
</comment>
<dbReference type="GO" id="GO:0004984">
    <property type="term" value="F:olfactory receptor activity"/>
    <property type="evidence" value="ECO:0007669"/>
    <property type="project" value="InterPro"/>
</dbReference>
<dbReference type="Pfam" id="PF13853">
    <property type="entry name" value="7tm_4"/>
    <property type="match status" value="1"/>
</dbReference>
<evidence type="ECO:0000256" key="4">
    <source>
        <dbReference type="ARBA" id="ARBA00022692"/>
    </source>
</evidence>
<keyword evidence="9" id="KW-0732">Signal</keyword>
<evidence type="ECO:0000256" key="9">
    <source>
        <dbReference type="SAM" id="SignalP"/>
    </source>
</evidence>
<feature type="non-terminal residue" evidence="11">
    <location>
        <position position="88"/>
    </location>
</feature>
<evidence type="ECO:0000256" key="3">
    <source>
        <dbReference type="ARBA" id="ARBA00022606"/>
    </source>
</evidence>
<dbReference type="EMBL" id="WBMW01003143">
    <property type="protein sequence ID" value="NXC44370.1"/>
    <property type="molecule type" value="Genomic_DNA"/>
</dbReference>
<evidence type="ECO:0000256" key="1">
    <source>
        <dbReference type="ARBA" id="ARBA00004651"/>
    </source>
</evidence>
<evidence type="ECO:0000256" key="6">
    <source>
        <dbReference type="ARBA" id="ARBA00023136"/>
    </source>
</evidence>
<keyword evidence="6 8" id="KW-0472">Membrane</keyword>
<feature type="transmembrane region" description="Helical" evidence="8">
    <location>
        <begin position="27"/>
        <end position="51"/>
    </location>
</feature>
<evidence type="ECO:0000256" key="2">
    <source>
        <dbReference type="ARBA" id="ARBA00022475"/>
    </source>
</evidence>